<comment type="caution">
    <text evidence="2">The sequence shown here is derived from an EMBL/GenBank/DDBJ whole genome shotgun (WGS) entry which is preliminary data.</text>
</comment>
<dbReference type="Gene3D" id="1.10.287.3080">
    <property type="match status" value="1"/>
</dbReference>
<dbReference type="GO" id="GO:0042597">
    <property type="term" value="C:periplasmic space"/>
    <property type="evidence" value="ECO:0007669"/>
    <property type="project" value="InterPro"/>
</dbReference>
<dbReference type="Pfam" id="PF22678">
    <property type="entry name" value="Cytochrom_c_NrfB-like"/>
    <property type="match status" value="1"/>
</dbReference>
<feature type="domain" description="Cytochrome c-type protein NrfB-like" evidence="1">
    <location>
        <begin position="85"/>
        <end position="185"/>
    </location>
</feature>
<dbReference type="RefSeq" id="WP_045986245.1">
    <property type="nucleotide sequence ID" value="NZ_CP063051.1"/>
</dbReference>
<name>A0A837G686_9VIBR</name>
<dbReference type="Gene3D" id="3.90.10.10">
    <property type="entry name" value="Cytochrome C3"/>
    <property type="match status" value="1"/>
</dbReference>
<protein>
    <submittedName>
        <fullName evidence="2">Cysteine hydrolase</fullName>
    </submittedName>
</protein>
<dbReference type="NCBIfam" id="TIGR01905">
    <property type="entry name" value="paired_CXXCH_1"/>
    <property type="match status" value="1"/>
</dbReference>
<dbReference type="GO" id="GO:0020037">
    <property type="term" value="F:heme binding"/>
    <property type="evidence" value="ECO:0007669"/>
    <property type="project" value="InterPro"/>
</dbReference>
<reference evidence="2" key="1">
    <citation type="journal article" date="2015" name="BMC Genomics">
        <title>Genome mining reveals unlocked bioactive potential of marine Gram-negative bacteria.</title>
        <authorList>
            <person name="Machado H."/>
            <person name="Sonnenschein E.C."/>
            <person name="Melchiorsen J."/>
            <person name="Gram L."/>
        </authorList>
    </citation>
    <scope>NUCLEOTIDE SEQUENCE</scope>
    <source>
        <strain evidence="2">S2052</strain>
    </source>
</reference>
<dbReference type="GO" id="GO:0016787">
    <property type="term" value="F:hydrolase activity"/>
    <property type="evidence" value="ECO:0007669"/>
    <property type="project" value="UniProtKB-KW"/>
</dbReference>
<accession>A0A837G686</accession>
<dbReference type="InterPro" id="IPR010177">
    <property type="entry name" value="Paired_CXXCH_1"/>
</dbReference>
<dbReference type="InterPro" id="IPR053875">
    <property type="entry name" value="Cytochrom_c_NrfB-like_dom"/>
</dbReference>
<organism evidence="2">
    <name type="scientific">Vibrio coralliilyticus</name>
    <dbReference type="NCBI Taxonomy" id="190893"/>
    <lineage>
        <taxon>Bacteria</taxon>
        <taxon>Pseudomonadati</taxon>
        <taxon>Pseudomonadota</taxon>
        <taxon>Gammaproteobacteria</taxon>
        <taxon>Vibrionales</taxon>
        <taxon>Vibrionaceae</taxon>
        <taxon>Vibrio</taxon>
    </lineage>
</organism>
<dbReference type="SUPFAM" id="SSF48695">
    <property type="entry name" value="Multiheme cytochromes"/>
    <property type="match status" value="1"/>
</dbReference>
<dbReference type="AlphaFoldDB" id="A0A837G686"/>
<evidence type="ECO:0000259" key="1">
    <source>
        <dbReference type="Pfam" id="PF22678"/>
    </source>
</evidence>
<evidence type="ECO:0000313" key="2">
    <source>
        <dbReference type="EMBL" id="KJY72018.1"/>
    </source>
</evidence>
<sequence length="196" mass="21958">MGNIKLAIVIMLKTILAFCLYGYSLHAVAADSSAPVAEESSTRHEVTLIRDKDYKCIQCHKDSKESLQQSHGENAHEILGREVNCTNCHSNIGPDHREGAPQVIKYSSAQSQQGTDKTYLDPDAILKANSQCTDCHKPKYLREDSWTHDVHAKKLTCSNCHDVHASKAKVLGLERKQKIKLCVDCHSDFNQLKEEQ</sequence>
<dbReference type="EMBL" id="JXXR01000015">
    <property type="protein sequence ID" value="KJY72018.1"/>
    <property type="molecule type" value="Genomic_DNA"/>
</dbReference>
<dbReference type="NCBIfam" id="NF008659">
    <property type="entry name" value="PRK11659.1"/>
    <property type="match status" value="1"/>
</dbReference>
<dbReference type="InterPro" id="IPR036280">
    <property type="entry name" value="Multihaem_cyt_sf"/>
</dbReference>
<keyword evidence="2" id="KW-0378">Hydrolase</keyword>
<dbReference type="NCBIfam" id="TIGR03146">
    <property type="entry name" value="cyt_nit_nrfB"/>
    <property type="match status" value="1"/>
</dbReference>
<gene>
    <name evidence="2" type="ORF">TW71_13645</name>
</gene>
<proteinExistence type="predicted"/>
<dbReference type="InterPro" id="IPR017564">
    <property type="entry name" value="Cyt_c_NrfB"/>
</dbReference>